<keyword evidence="12" id="KW-1185">Reference proteome</keyword>
<evidence type="ECO:0000256" key="8">
    <source>
        <dbReference type="ARBA" id="ARBA00047899"/>
    </source>
</evidence>
<keyword evidence="4" id="KW-0808">Transferase</keyword>
<dbReference type="InterPro" id="IPR008271">
    <property type="entry name" value="Ser/Thr_kinase_AS"/>
</dbReference>
<dbReference type="InterPro" id="IPR051681">
    <property type="entry name" value="Ser/Thr_Kinases-Pseudokinases"/>
</dbReference>
<comment type="catalytic activity">
    <reaction evidence="8">
        <text>L-threonyl-[protein] + ATP = O-phospho-L-threonyl-[protein] + ADP + H(+)</text>
        <dbReference type="Rhea" id="RHEA:46608"/>
        <dbReference type="Rhea" id="RHEA-COMP:11060"/>
        <dbReference type="Rhea" id="RHEA-COMP:11605"/>
        <dbReference type="ChEBI" id="CHEBI:15378"/>
        <dbReference type="ChEBI" id="CHEBI:30013"/>
        <dbReference type="ChEBI" id="CHEBI:30616"/>
        <dbReference type="ChEBI" id="CHEBI:61977"/>
        <dbReference type="ChEBI" id="CHEBI:456216"/>
        <dbReference type="EC" id="2.7.11.1"/>
    </reaction>
</comment>
<organism evidence="12 13">
    <name type="scientific">Dioscorea cayennensis subsp. rotundata</name>
    <name type="common">White Guinea yam</name>
    <name type="synonym">Dioscorea rotundata</name>
    <dbReference type="NCBI Taxonomy" id="55577"/>
    <lineage>
        <taxon>Eukaryota</taxon>
        <taxon>Viridiplantae</taxon>
        <taxon>Streptophyta</taxon>
        <taxon>Embryophyta</taxon>
        <taxon>Tracheophyta</taxon>
        <taxon>Spermatophyta</taxon>
        <taxon>Magnoliopsida</taxon>
        <taxon>Liliopsida</taxon>
        <taxon>Dioscoreales</taxon>
        <taxon>Dioscoreaceae</taxon>
        <taxon>Dioscorea</taxon>
    </lineage>
</organism>
<name>A0AB40AQK6_DIOCR</name>
<dbReference type="GO" id="GO:0004674">
    <property type="term" value="F:protein serine/threonine kinase activity"/>
    <property type="evidence" value="ECO:0007669"/>
    <property type="project" value="UniProtKB-KW"/>
</dbReference>
<keyword evidence="3" id="KW-0723">Serine/threonine-protein kinase</keyword>
<gene>
    <name evidence="13" type="primary">LOC120253083</name>
</gene>
<evidence type="ECO:0000256" key="10">
    <source>
        <dbReference type="SAM" id="MobiDB-lite"/>
    </source>
</evidence>
<dbReference type="SUPFAM" id="SSF56112">
    <property type="entry name" value="Protein kinase-like (PK-like)"/>
    <property type="match status" value="1"/>
</dbReference>
<reference evidence="13" key="1">
    <citation type="submission" date="2025-08" db="UniProtKB">
        <authorList>
            <consortium name="RefSeq"/>
        </authorList>
    </citation>
    <scope>IDENTIFICATION</scope>
</reference>
<dbReference type="Proteomes" id="UP001515500">
    <property type="component" value="Chromosome 26"/>
</dbReference>
<comment type="catalytic activity">
    <reaction evidence="9">
        <text>L-seryl-[protein] + ATP = O-phospho-L-seryl-[protein] + ADP + H(+)</text>
        <dbReference type="Rhea" id="RHEA:17989"/>
        <dbReference type="Rhea" id="RHEA-COMP:9863"/>
        <dbReference type="Rhea" id="RHEA-COMP:11604"/>
        <dbReference type="ChEBI" id="CHEBI:15378"/>
        <dbReference type="ChEBI" id="CHEBI:29999"/>
        <dbReference type="ChEBI" id="CHEBI:30616"/>
        <dbReference type="ChEBI" id="CHEBI:83421"/>
        <dbReference type="ChEBI" id="CHEBI:456216"/>
        <dbReference type="EC" id="2.7.11.1"/>
    </reaction>
</comment>
<dbReference type="PROSITE" id="PS50011">
    <property type="entry name" value="PROTEIN_KINASE_DOM"/>
    <property type="match status" value="1"/>
</dbReference>
<evidence type="ECO:0000256" key="7">
    <source>
        <dbReference type="ARBA" id="ARBA00022840"/>
    </source>
</evidence>
<dbReference type="SMART" id="SM00220">
    <property type="entry name" value="S_TKc"/>
    <property type="match status" value="1"/>
</dbReference>
<evidence type="ECO:0000256" key="1">
    <source>
        <dbReference type="ARBA" id="ARBA00010507"/>
    </source>
</evidence>
<proteinExistence type="inferred from homology"/>
<dbReference type="GO" id="GO:0010182">
    <property type="term" value="P:sugar mediated signaling pathway"/>
    <property type="evidence" value="ECO:0007669"/>
    <property type="project" value="UniProtKB-ARBA"/>
</dbReference>
<keyword evidence="6 13" id="KW-0418">Kinase</keyword>
<dbReference type="PRINTS" id="PR00109">
    <property type="entry name" value="TYRKINASE"/>
</dbReference>
<dbReference type="InterPro" id="IPR055164">
    <property type="entry name" value="EDR1/CTR1/ARMC3-like_pept-like"/>
</dbReference>
<evidence type="ECO:0000313" key="12">
    <source>
        <dbReference type="Proteomes" id="UP001515500"/>
    </source>
</evidence>
<dbReference type="CDD" id="cd13999">
    <property type="entry name" value="STKc_MAP3K-like"/>
    <property type="match status" value="1"/>
</dbReference>
<dbReference type="Gene3D" id="3.30.200.20">
    <property type="entry name" value="Phosphorylase Kinase, domain 1"/>
    <property type="match status" value="1"/>
</dbReference>
<feature type="domain" description="Protein kinase" evidence="11">
    <location>
        <begin position="739"/>
        <end position="994"/>
    </location>
</feature>
<protein>
    <recommendedName>
        <fullName evidence="2">non-specific serine/threonine protein kinase</fullName>
        <ecNumber evidence="2">2.7.11.1</ecNumber>
    </recommendedName>
</protein>
<evidence type="ECO:0000256" key="6">
    <source>
        <dbReference type="ARBA" id="ARBA00022777"/>
    </source>
</evidence>
<dbReference type="PANTHER" id="PTHR44329">
    <property type="entry name" value="SERINE/THREONINE-PROTEIN KINASE TNNI3K-RELATED"/>
    <property type="match status" value="1"/>
</dbReference>
<comment type="similarity">
    <text evidence="1">Belongs to the protein kinase superfamily. TKL Ser/Thr protein kinase family. RAF subfamily.</text>
</comment>
<evidence type="ECO:0000256" key="4">
    <source>
        <dbReference type="ARBA" id="ARBA00022679"/>
    </source>
</evidence>
<dbReference type="AlphaFoldDB" id="A0AB40AQK6"/>
<dbReference type="Gene3D" id="1.10.510.10">
    <property type="entry name" value="Transferase(Phosphotransferase) domain 1"/>
    <property type="match status" value="1"/>
</dbReference>
<evidence type="ECO:0000259" key="11">
    <source>
        <dbReference type="PROSITE" id="PS50011"/>
    </source>
</evidence>
<dbReference type="EC" id="2.7.11.1" evidence="2"/>
<dbReference type="GO" id="GO:0005524">
    <property type="term" value="F:ATP binding"/>
    <property type="evidence" value="ECO:0007669"/>
    <property type="project" value="UniProtKB-KW"/>
</dbReference>
<evidence type="ECO:0000256" key="9">
    <source>
        <dbReference type="ARBA" id="ARBA00048679"/>
    </source>
</evidence>
<dbReference type="Pfam" id="PF07714">
    <property type="entry name" value="PK_Tyr_Ser-Thr"/>
    <property type="match status" value="1"/>
</dbReference>
<keyword evidence="7" id="KW-0067">ATP-binding</keyword>
<dbReference type="InterPro" id="IPR001245">
    <property type="entry name" value="Ser-Thr/Tyr_kinase_cat_dom"/>
</dbReference>
<dbReference type="FunFam" id="3.30.200.20:FF:000060">
    <property type="entry name" value="Serine/threonine-protein kinase isoform 1"/>
    <property type="match status" value="1"/>
</dbReference>
<dbReference type="InterPro" id="IPR011009">
    <property type="entry name" value="Kinase-like_dom_sf"/>
</dbReference>
<dbReference type="GO" id="GO:0006950">
    <property type="term" value="P:response to stress"/>
    <property type="evidence" value="ECO:0007669"/>
    <property type="project" value="UniProtKB-ARBA"/>
</dbReference>
<evidence type="ECO:0000313" key="13">
    <source>
        <dbReference type="RefSeq" id="XP_039117291.1"/>
    </source>
</evidence>
<keyword evidence="5" id="KW-0547">Nucleotide-binding</keyword>
<evidence type="ECO:0000256" key="2">
    <source>
        <dbReference type="ARBA" id="ARBA00012513"/>
    </source>
</evidence>
<dbReference type="PROSITE" id="PS00108">
    <property type="entry name" value="PROTEIN_KINASE_ST"/>
    <property type="match status" value="1"/>
</dbReference>
<evidence type="ECO:0000256" key="5">
    <source>
        <dbReference type="ARBA" id="ARBA00022741"/>
    </source>
</evidence>
<accession>A0AB40AQK6</accession>
<dbReference type="FunFam" id="1.10.510.10:FF:000193">
    <property type="entry name" value="Serine/threonine-protein kinase CTR1"/>
    <property type="match status" value="1"/>
</dbReference>
<dbReference type="InterPro" id="IPR000719">
    <property type="entry name" value="Prot_kinase_dom"/>
</dbReference>
<dbReference type="PANTHER" id="PTHR44329:SF302">
    <property type="entry name" value="SERINE_THREONINE-PROTEIN KINASE SIS8-RELATED"/>
    <property type="match status" value="1"/>
</dbReference>
<sequence>MSKMKHLLRKLHIGGGGDHHHRLVDPAASSQQAVSSSSSSSSLASTSSSTAVVPTPVSSTVAGSGVSGAGGVGVGGGGDFSFFEEEYQVQLALAISASDPDGLEDVDAVQMKAAKRMSLGCTDVAPTRVDERHMEFLSLRYRNYNVVNYDDKLTDGFYDVYGVVPNHYLQEDALMLSLVDLQAASVSDDIDYEVVVVNRKIDPALQNLERRAIAIASECRTLELGPIASGLIQKIADLVVDSMGGPVADADDMLRRWTIRSYELRTSLNTIVLPLGLLEVGLSRHRALLFKVLADRINLPCRLVKGSYYAGTDEGAVNLIKVDYDSEFIIDLMGAPGTLIPAEIPSSHLDDSVPSLLSSNISEQTAKDLCLALDKASSQFGKQNELVEGSTSNALSNVTLPRITDSQSNDTLTRIIGSQSEKISRAGLLLETGDGGISDMVQTEKFETEFTSLLPSLGGMQLDTFGAKETMSSAQQMQVDDVSKYVVSAAKDPEFAQKLHAVLSENAALPPDPFAGLNPRQEPIEQKNLGKSIFCKQSHADKEEQLPVCSFLLHPQPSLLPITGAETSSCVYGGNKQQNWDVEMNHLQIATVDHVSNLTAGGIHSTLATSDAILSIDTGSKGMSLCKLRAKQTSPFLETQGLSSDSGRKGACESSLLVRANICQEQVPSAPKVVAEWSQENAVRGNILVQDCQESAKDSMGLFVGMGNNELNVLSPVDNEKMNPMLGSVAEYEIPWEDLQIGERIGLGSCGEVYRAEWNGTEVAVKKFLNQDLSGDAVEQFKCEVRIMLRLRHPNVVLFMGAVTRPPNLSILTEFLPRGSLYRLLHRPNVQLDEKRRLRMALDVAKGMNYLHTSHPTIVHRDLKTPNLLVDKNWVVKVCDFGLSRLKHHTFLSSKSTAGTPEWMAPEVLRNEPSNEKCDVYSFGVILWELATLRMPWSGLNPMQVVGAVGFQNRRLEIPEEVDPMVAQLISDCWQSEPNQRPSFAQLMSPLKQLRRLVVS</sequence>
<feature type="region of interest" description="Disordered" evidence="10">
    <location>
        <begin position="12"/>
        <end position="64"/>
    </location>
</feature>
<dbReference type="GeneID" id="120253083"/>
<evidence type="ECO:0000256" key="3">
    <source>
        <dbReference type="ARBA" id="ARBA00022527"/>
    </source>
</evidence>
<dbReference type="RefSeq" id="XP_039117291.1">
    <property type="nucleotide sequence ID" value="XM_039261357.1"/>
</dbReference>
<feature type="compositionally biased region" description="Low complexity" evidence="10">
    <location>
        <begin position="27"/>
        <end position="64"/>
    </location>
</feature>
<dbReference type="Pfam" id="PF14381">
    <property type="entry name" value="EDR1_CTR1_ARMC3_pept"/>
    <property type="match status" value="1"/>
</dbReference>